<dbReference type="Proteomes" id="UP000275267">
    <property type="component" value="Unassembled WGS sequence"/>
</dbReference>
<gene>
    <name evidence="1" type="ORF">C2845_PM16G01000</name>
</gene>
<dbReference type="AlphaFoldDB" id="A0A3L6PX65"/>
<proteinExistence type="predicted"/>
<organism evidence="1 2">
    <name type="scientific">Panicum miliaceum</name>
    <name type="common">Proso millet</name>
    <name type="synonym">Broomcorn millet</name>
    <dbReference type="NCBI Taxonomy" id="4540"/>
    <lineage>
        <taxon>Eukaryota</taxon>
        <taxon>Viridiplantae</taxon>
        <taxon>Streptophyta</taxon>
        <taxon>Embryophyta</taxon>
        <taxon>Tracheophyta</taxon>
        <taxon>Spermatophyta</taxon>
        <taxon>Magnoliopsida</taxon>
        <taxon>Liliopsida</taxon>
        <taxon>Poales</taxon>
        <taxon>Poaceae</taxon>
        <taxon>PACMAD clade</taxon>
        <taxon>Panicoideae</taxon>
        <taxon>Panicodae</taxon>
        <taxon>Paniceae</taxon>
        <taxon>Panicinae</taxon>
        <taxon>Panicum</taxon>
        <taxon>Panicum sect. Panicum</taxon>
    </lineage>
</organism>
<sequence length="151" mass="17570">MGQFNLVQLCVRSRASRCSKITRRMGVKDWWNTLACSGPSVPVSACIKQLLLKSLKARQWGQEEFERRGLYGDRSWVADSKLEERIIIWHTATEIYLYYYSYVEISVLDIQNVYESGSFVIQVMQTFDGTTVEHVFNVSYFSSWGQRFGKI</sequence>
<protein>
    <submittedName>
        <fullName evidence="1">Uncharacterized protein</fullName>
    </submittedName>
</protein>
<comment type="caution">
    <text evidence="1">The sequence shown here is derived from an EMBL/GenBank/DDBJ whole genome shotgun (WGS) entry which is preliminary data.</text>
</comment>
<accession>A0A3L6PX65</accession>
<dbReference type="OrthoDB" id="689265at2759"/>
<name>A0A3L6PX65_PANMI</name>
<keyword evidence="2" id="KW-1185">Reference proteome</keyword>
<dbReference type="EMBL" id="PQIB02000015">
    <property type="protein sequence ID" value="RLM66227.1"/>
    <property type="molecule type" value="Genomic_DNA"/>
</dbReference>
<evidence type="ECO:0000313" key="1">
    <source>
        <dbReference type="EMBL" id="RLM66227.1"/>
    </source>
</evidence>
<evidence type="ECO:0000313" key="2">
    <source>
        <dbReference type="Proteomes" id="UP000275267"/>
    </source>
</evidence>
<reference evidence="2" key="1">
    <citation type="journal article" date="2019" name="Nat. Commun.">
        <title>The genome of broomcorn millet.</title>
        <authorList>
            <person name="Zou C."/>
            <person name="Miki D."/>
            <person name="Li D."/>
            <person name="Tang Q."/>
            <person name="Xiao L."/>
            <person name="Rajput S."/>
            <person name="Deng P."/>
            <person name="Jia W."/>
            <person name="Huang R."/>
            <person name="Zhang M."/>
            <person name="Sun Y."/>
            <person name="Hu J."/>
            <person name="Fu X."/>
            <person name="Schnable P.S."/>
            <person name="Li F."/>
            <person name="Zhang H."/>
            <person name="Feng B."/>
            <person name="Zhu X."/>
            <person name="Liu R."/>
            <person name="Schnable J.C."/>
            <person name="Zhu J.-K."/>
            <person name="Zhang H."/>
        </authorList>
    </citation>
    <scope>NUCLEOTIDE SEQUENCE [LARGE SCALE GENOMIC DNA]</scope>
</reference>
<dbReference type="STRING" id="4540.A0A3L6PX65"/>